<gene>
    <name evidence="15" type="primary">dacC_2</name>
    <name evidence="15" type="ORF">LMG7053_04416</name>
</gene>
<evidence type="ECO:0000256" key="11">
    <source>
        <dbReference type="ARBA" id="ARBA00023316"/>
    </source>
</evidence>
<dbReference type="Proteomes" id="UP000494161">
    <property type="component" value="Unassembled WGS sequence"/>
</dbReference>
<evidence type="ECO:0000256" key="13">
    <source>
        <dbReference type="RuleBase" id="RU004016"/>
    </source>
</evidence>
<protein>
    <recommendedName>
        <fullName evidence="4">serine-type D-Ala-D-Ala carboxypeptidase</fullName>
        <ecNumber evidence="4">3.4.16.4</ecNumber>
    </recommendedName>
</protein>
<dbReference type="GO" id="GO:0009002">
    <property type="term" value="F:serine-type D-Ala-D-Ala carboxypeptidase activity"/>
    <property type="evidence" value="ECO:0007669"/>
    <property type="project" value="UniProtKB-EC"/>
</dbReference>
<keyword evidence="5 15" id="KW-0121">Carboxypeptidase</keyword>
<evidence type="ECO:0000259" key="14">
    <source>
        <dbReference type="SMART" id="SM00936"/>
    </source>
</evidence>
<evidence type="ECO:0000256" key="7">
    <source>
        <dbReference type="ARBA" id="ARBA00022729"/>
    </source>
</evidence>
<keyword evidence="11" id="KW-0961">Cell wall biogenesis/degradation</keyword>
<evidence type="ECO:0000313" key="15">
    <source>
        <dbReference type="EMBL" id="CAB3954445.1"/>
    </source>
</evidence>
<evidence type="ECO:0000256" key="3">
    <source>
        <dbReference type="ARBA" id="ARBA00007164"/>
    </source>
</evidence>
<evidence type="ECO:0000256" key="12">
    <source>
        <dbReference type="ARBA" id="ARBA00034000"/>
    </source>
</evidence>
<dbReference type="Pfam" id="PF07943">
    <property type="entry name" value="PBP5_C"/>
    <property type="match status" value="1"/>
</dbReference>
<dbReference type="InterPro" id="IPR037167">
    <property type="entry name" value="Peptidase_S11_C_sf"/>
</dbReference>
<dbReference type="PRINTS" id="PR00725">
    <property type="entry name" value="DADACBPTASE1"/>
</dbReference>
<dbReference type="InterPro" id="IPR012338">
    <property type="entry name" value="Beta-lactam/transpept-like"/>
</dbReference>
<keyword evidence="9" id="KW-0133">Cell shape</keyword>
<dbReference type="EMBL" id="CADILJ010000053">
    <property type="protein sequence ID" value="CAB3954445.1"/>
    <property type="molecule type" value="Genomic_DNA"/>
</dbReference>
<comment type="similarity">
    <text evidence="3 13">Belongs to the peptidase S11 family.</text>
</comment>
<proteinExistence type="inferred from homology"/>
<dbReference type="Gene3D" id="2.60.410.10">
    <property type="entry name" value="D-Ala-D-Ala carboxypeptidase, C-terminal domain"/>
    <property type="match status" value="1"/>
</dbReference>
<name>A0ABM8M1F9_9BURK</name>
<accession>A0ABM8M1F9</accession>
<dbReference type="SMART" id="SM00936">
    <property type="entry name" value="PBP5_C"/>
    <property type="match status" value="1"/>
</dbReference>
<dbReference type="Gene3D" id="3.40.710.10">
    <property type="entry name" value="DD-peptidase/beta-lactamase superfamily"/>
    <property type="match status" value="1"/>
</dbReference>
<dbReference type="InterPro" id="IPR012907">
    <property type="entry name" value="Peptidase_S11_C"/>
</dbReference>
<evidence type="ECO:0000256" key="1">
    <source>
        <dbReference type="ARBA" id="ARBA00003217"/>
    </source>
</evidence>
<evidence type="ECO:0000256" key="6">
    <source>
        <dbReference type="ARBA" id="ARBA00022670"/>
    </source>
</evidence>
<comment type="function">
    <text evidence="1">Removes C-terminal D-alanyl residues from sugar-peptide cell wall precursors.</text>
</comment>
<dbReference type="InterPro" id="IPR001967">
    <property type="entry name" value="Peptidase_S11_N"/>
</dbReference>
<comment type="caution">
    <text evidence="15">The sequence shown here is derived from an EMBL/GenBank/DDBJ whole genome shotgun (WGS) entry which is preliminary data.</text>
</comment>
<evidence type="ECO:0000256" key="5">
    <source>
        <dbReference type="ARBA" id="ARBA00022645"/>
    </source>
</evidence>
<keyword evidence="10" id="KW-0573">Peptidoglycan synthesis</keyword>
<dbReference type="InterPro" id="IPR018044">
    <property type="entry name" value="Peptidase_S11"/>
</dbReference>
<organism evidence="15 16">
    <name type="scientific">Achromobacter ruhlandii</name>
    <dbReference type="NCBI Taxonomy" id="72557"/>
    <lineage>
        <taxon>Bacteria</taxon>
        <taxon>Pseudomonadati</taxon>
        <taxon>Pseudomonadota</taxon>
        <taxon>Betaproteobacteria</taxon>
        <taxon>Burkholderiales</taxon>
        <taxon>Alcaligenaceae</taxon>
        <taxon>Achromobacter</taxon>
    </lineage>
</organism>
<keyword evidence="8 15" id="KW-0378">Hydrolase</keyword>
<dbReference type="PANTHER" id="PTHR21581">
    <property type="entry name" value="D-ALANYL-D-ALANINE CARBOXYPEPTIDASE"/>
    <property type="match status" value="1"/>
</dbReference>
<evidence type="ECO:0000256" key="8">
    <source>
        <dbReference type="ARBA" id="ARBA00022801"/>
    </source>
</evidence>
<keyword evidence="6" id="KW-0645">Protease</keyword>
<comment type="catalytic activity">
    <reaction evidence="12">
        <text>Preferential cleavage: (Ac)2-L-Lys-D-Ala-|-D-Ala. Also transpeptidation of peptidyl-alanyl moieties that are N-acyl substituents of D-alanine.</text>
        <dbReference type="EC" id="3.4.16.4"/>
    </reaction>
</comment>
<keyword evidence="16" id="KW-1185">Reference proteome</keyword>
<reference evidence="15 16" key="1">
    <citation type="submission" date="2020-04" db="EMBL/GenBank/DDBJ databases">
        <authorList>
            <person name="De Canck E."/>
        </authorList>
    </citation>
    <scope>NUCLEOTIDE SEQUENCE [LARGE SCALE GENOMIC DNA]</scope>
    <source>
        <strain evidence="15 16">LMG 7053</strain>
    </source>
</reference>
<dbReference type="EC" id="3.4.16.4" evidence="4"/>
<feature type="domain" description="Peptidase S11 D-Ala-D-Ala carboxypeptidase A C-terminal" evidence="14">
    <location>
        <begin position="338"/>
        <end position="426"/>
    </location>
</feature>
<evidence type="ECO:0000256" key="9">
    <source>
        <dbReference type="ARBA" id="ARBA00022960"/>
    </source>
</evidence>
<dbReference type="PANTHER" id="PTHR21581:SF6">
    <property type="entry name" value="TRAFFICKING PROTEIN PARTICLE COMPLEX SUBUNIT 12"/>
    <property type="match status" value="1"/>
</dbReference>
<dbReference type="Pfam" id="PF00768">
    <property type="entry name" value="Peptidase_S11"/>
    <property type="match status" value="1"/>
</dbReference>
<keyword evidence="7" id="KW-0732">Signal</keyword>
<comment type="pathway">
    <text evidence="2">Cell wall biogenesis; peptidoglycan biosynthesis.</text>
</comment>
<evidence type="ECO:0000256" key="4">
    <source>
        <dbReference type="ARBA" id="ARBA00012448"/>
    </source>
</evidence>
<sequence length="446" mass="48133">MRIDVARCAKVLLQGAFEPSRVGVFQCFAPRVGQRMQAAAGCLHALARVPSLPRMEVKSLMLMKKLAASLLVATACMSGALAQTMPQPDLSAKAWLLLDETSGQVIASHAATVRIEPASLTKIMTAYVVFGAIHNKELSPDQKVTISTRAWKVPPGSSKMFLEPGSKVSVDQLLRGLMIQSGNDAAIALAEAVSGSVEAFVARMNDTAVQLGLHGTHFASPHGLPDPGTYSTVSDLSILATRFIRDYPELYKTYDSAKTFTYNNITQPNRNRLLWLDPSVDGLKTGHTDAAGYCIVATAHRPNGKEQRRLITVVVGTASDKLRTQESRELLEWGFQGFNTIKLYAKGQAVATPEVWKGQADTFKAGFARDAYVTVPAGAKVEPIWTPQDPLVAPIAAQATVGSLRVMVDGKPAMQFPVVALEPVDEAGLAGRAWDSIRLWWRGHSG</sequence>
<dbReference type="InterPro" id="IPR015956">
    <property type="entry name" value="Peniciliin-bd_prot_C_sf"/>
</dbReference>
<dbReference type="SUPFAM" id="SSF69189">
    <property type="entry name" value="Penicillin-binding protein associated domain"/>
    <property type="match status" value="1"/>
</dbReference>
<evidence type="ECO:0000313" key="16">
    <source>
        <dbReference type="Proteomes" id="UP000494161"/>
    </source>
</evidence>
<evidence type="ECO:0000256" key="2">
    <source>
        <dbReference type="ARBA" id="ARBA00004752"/>
    </source>
</evidence>
<dbReference type="SUPFAM" id="SSF56601">
    <property type="entry name" value="beta-lactamase/transpeptidase-like"/>
    <property type="match status" value="1"/>
</dbReference>
<evidence type="ECO:0000256" key="10">
    <source>
        <dbReference type="ARBA" id="ARBA00022984"/>
    </source>
</evidence>